<keyword evidence="1" id="KW-0812">Transmembrane</keyword>
<reference evidence="2" key="1">
    <citation type="submission" date="2022-06" db="EMBL/GenBank/DDBJ databases">
        <title>Sneathiella actinostolidae sp. nov., isolated from a sea anemonein the Western Pacific Ocean.</title>
        <authorList>
            <person name="Wei M.J."/>
        </authorList>
    </citation>
    <scope>NUCLEOTIDE SEQUENCE</scope>
    <source>
        <strain evidence="2">PHK-P5</strain>
    </source>
</reference>
<evidence type="ECO:0008006" key="4">
    <source>
        <dbReference type="Google" id="ProtNLM"/>
    </source>
</evidence>
<protein>
    <recommendedName>
        <fullName evidence="4">DUF3311 domain-containing protein</fullName>
    </recommendedName>
</protein>
<keyword evidence="3" id="KW-1185">Reference proteome</keyword>
<evidence type="ECO:0000313" key="2">
    <source>
        <dbReference type="EMBL" id="USG62249.1"/>
    </source>
</evidence>
<sequence length="88" mass="9951">MIRTGRKKEWSILLFVACLIIFMPPVLSIFDESDLVFGIPMSFLYLFGSWAGVILFTAIGARRRTLMKNAPEQPGFEDLRPGSSQEKP</sequence>
<name>A0ABY4W5Z5_9PROT</name>
<dbReference type="Proteomes" id="UP001056291">
    <property type="component" value="Chromosome"/>
</dbReference>
<dbReference type="RefSeq" id="WP_251935891.1">
    <property type="nucleotide sequence ID" value="NZ_CP098747.1"/>
</dbReference>
<feature type="transmembrane region" description="Helical" evidence="1">
    <location>
        <begin position="42"/>
        <end position="61"/>
    </location>
</feature>
<organism evidence="2 3">
    <name type="scientific">Sneathiella marina</name>
    <dbReference type="NCBI Taxonomy" id="2950108"/>
    <lineage>
        <taxon>Bacteria</taxon>
        <taxon>Pseudomonadati</taxon>
        <taxon>Pseudomonadota</taxon>
        <taxon>Alphaproteobacteria</taxon>
        <taxon>Sneathiellales</taxon>
        <taxon>Sneathiellaceae</taxon>
        <taxon>Sneathiella</taxon>
    </lineage>
</organism>
<keyword evidence="1" id="KW-1133">Transmembrane helix</keyword>
<dbReference type="EMBL" id="CP098747">
    <property type="protein sequence ID" value="USG62249.1"/>
    <property type="molecule type" value="Genomic_DNA"/>
</dbReference>
<proteinExistence type="predicted"/>
<evidence type="ECO:0000313" key="3">
    <source>
        <dbReference type="Proteomes" id="UP001056291"/>
    </source>
</evidence>
<evidence type="ECO:0000256" key="1">
    <source>
        <dbReference type="SAM" id="Phobius"/>
    </source>
</evidence>
<accession>A0ABY4W5Z5</accession>
<gene>
    <name evidence="2" type="ORF">NBZ79_04565</name>
</gene>
<keyword evidence="1" id="KW-0472">Membrane</keyword>
<feature type="transmembrane region" description="Helical" evidence="1">
    <location>
        <begin position="12"/>
        <end position="30"/>
    </location>
</feature>